<organism evidence="4">
    <name type="scientific">Notodromas monacha</name>
    <dbReference type="NCBI Taxonomy" id="399045"/>
    <lineage>
        <taxon>Eukaryota</taxon>
        <taxon>Metazoa</taxon>
        <taxon>Ecdysozoa</taxon>
        <taxon>Arthropoda</taxon>
        <taxon>Crustacea</taxon>
        <taxon>Oligostraca</taxon>
        <taxon>Ostracoda</taxon>
        <taxon>Podocopa</taxon>
        <taxon>Podocopida</taxon>
        <taxon>Cypridocopina</taxon>
        <taxon>Cypridoidea</taxon>
        <taxon>Cyprididae</taxon>
        <taxon>Notodromas</taxon>
    </lineage>
</organism>
<keyword evidence="2" id="KW-0812">Transmembrane</keyword>
<dbReference type="EMBL" id="OA882120">
    <property type="protein sequence ID" value="CAD7273024.1"/>
    <property type="molecule type" value="Genomic_DNA"/>
</dbReference>
<protein>
    <recommendedName>
        <fullName evidence="3">DM13 domain-containing protein</fullName>
    </recommendedName>
</protein>
<evidence type="ECO:0000259" key="3">
    <source>
        <dbReference type="PROSITE" id="PS51549"/>
    </source>
</evidence>
<feature type="domain" description="DM13" evidence="3">
    <location>
        <begin position="239"/>
        <end position="343"/>
    </location>
</feature>
<dbReference type="SMART" id="SM00686">
    <property type="entry name" value="DM13"/>
    <property type="match status" value="1"/>
</dbReference>
<keyword evidence="5" id="KW-1185">Reference proteome</keyword>
<dbReference type="InterPro" id="IPR052126">
    <property type="entry name" value="Spindle_Org/Thrombomodulin"/>
</dbReference>
<dbReference type="PROSITE" id="PS51549">
    <property type="entry name" value="DM13"/>
    <property type="match status" value="1"/>
</dbReference>
<sequence length="541" mass="59930">MPRQHQDIDCNTIELLEAVPDDGDDVDQWRRDATDVRFSVGEDVVPDDEPGPNLWLVRFCHVYGEKIGLIIIILTAVVFALLYLLSVTTGKSTATKLFKGTTNVFEDGFGNWAGRFDKCGGMVSGDVFIVSSQELFIRNFSHDGTPSDFWGGAQGREGVYEFRIPYPATKSTSRIRGALKRLRLNVNLLVRLPFGRQTQDLQYLLLRPRKILRHQTDLECKVTFEPFAVPTSLVLGPESSFEGKSHGVRSGLITLVDETALEVKTFSYDGVGEDAMFFGRLAVGGIRISFRDDKNRSRPIRSYDQETITLSIPMEEKLTWRDFDALVVAPVAGGAPFGIANIQAPKSTMLPPSRTRLISLVEPKNGFWDEKLESQASNAVCGIGVGALELHLAWDSLSRASAWEGSSARHPAAVALIWGIQTEKSSNERRLDPFLARVMLIDTIERSSTEYVPAFPLTRQIIGNSSSVKITEDTVMLATRRRLQTSGWTNSFLVVASIGFPHDAATPDMTWVGPSVDVVQNGVQLRLLQMLENASSCRETT</sequence>
<dbReference type="PANTHER" id="PTHR24036">
    <property type="entry name" value="SKELETOR-RELATED"/>
    <property type="match status" value="1"/>
</dbReference>
<feature type="transmembrane region" description="Helical" evidence="2">
    <location>
        <begin position="67"/>
        <end position="85"/>
    </location>
</feature>
<name>A0A7R9BFE0_9CRUS</name>
<evidence type="ECO:0000313" key="5">
    <source>
        <dbReference type="Proteomes" id="UP000678499"/>
    </source>
</evidence>
<accession>A0A7R9BFE0</accession>
<dbReference type="Pfam" id="PF10517">
    <property type="entry name" value="DM13"/>
    <property type="match status" value="1"/>
</dbReference>
<dbReference type="InterPro" id="IPR019545">
    <property type="entry name" value="DM13_domain"/>
</dbReference>
<keyword evidence="2" id="KW-1133">Transmembrane helix</keyword>
<keyword evidence="2" id="KW-0472">Membrane</keyword>
<dbReference type="EMBL" id="CAJPEX010000083">
    <property type="protein sequence ID" value="CAG0913176.1"/>
    <property type="molecule type" value="Genomic_DNA"/>
</dbReference>
<gene>
    <name evidence="4" type="ORF">NMOB1V02_LOCUS932</name>
</gene>
<evidence type="ECO:0000256" key="2">
    <source>
        <dbReference type="SAM" id="Phobius"/>
    </source>
</evidence>
<evidence type="ECO:0000256" key="1">
    <source>
        <dbReference type="ARBA" id="ARBA00022737"/>
    </source>
</evidence>
<reference evidence="4" key="1">
    <citation type="submission" date="2020-11" db="EMBL/GenBank/DDBJ databases">
        <authorList>
            <person name="Tran Van P."/>
        </authorList>
    </citation>
    <scope>NUCLEOTIDE SEQUENCE</scope>
</reference>
<dbReference type="AlphaFoldDB" id="A0A7R9BFE0"/>
<dbReference type="Proteomes" id="UP000678499">
    <property type="component" value="Unassembled WGS sequence"/>
</dbReference>
<proteinExistence type="predicted"/>
<keyword evidence="1" id="KW-0677">Repeat</keyword>
<dbReference type="PANTHER" id="PTHR24036:SF5">
    <property type="entry name" value="THROMBOMODULIN"/>
    <property type="match status" value="1"/>
</dbReference>
<evidence type="ECO:0000313" key="4">
    <source>
        <dbReference type="EMBL" id="CAD7273024.1"/>
    </source>
</evidence>